<accession>A0A9Q1RC74</accession>
<dbReference type="AlphaFoldDB" id="A0A9Q1RC74"/>
<name>A0A9Q1RC74_9SOLA</name>
<organism evidence="2 3">
    <name type="scientific">Anisodus acutangulus</name>
    <dbReference type="NCBI Taxonomy" id="402998"/>
    <lineage>
        <taxon>Eukaryota</taxon>
        <taxon>Viridiplantae</taxon>
        <taxon>Streptophyta</taxon>
        <taxon>Embryophyta</taxon>
        <taxon>Tracheophyta</taxon>
        <taxon>Spermatophyta</taxon>
        <taxon>Magnoliopsida</taxon>
        <taxon>eudicotyledons</taxon>
        <taxon>Gunneridae</taxon>
        <taxon>Pentapetalae</taxon>
        <taxon>asterids</taxon>
        <taxon>lamiids</taxon>
        <taxon>Solanales</taxon>
        <taxon>Solanaceae</taxon>
        <taxon>Solanoideae</taxon>
        <taxon>Hyoscyameae</taxon>
        <taxon>Anisodus</taxon>
    </lineage>
</organism>
<gene>
    <name evidence="2" type="ORF">K7X08_033518</name>
</gene>
<evidence type="ECO:0000256" key="1">
    <source>
        <dbReference type="SAM" id="MobiDB-lite"/>
    </source>
</evidence>
<reference evidence="3" key="1">
    <citation type="journal article" date="2023" name="Proc. Natl. Acad. Sci. U.S.A.">
        <title>Genomic and structural basis for evolution of tropane alkaloid biosynthesis.</title>
        <authorList>
            <person name="Wanga Y.-J."/>
            <person name="Taina T."/>
            <person name="Yua J.-Y."/>
            <person name="Lia J."/>
            <person name="Xua B."/>
            <person name="Chenc J."/>
            <person name="D'Auriad J.C."/>
            <person name="Huanga J.-P."/>
            <person name="Huanga S.-X."/>
        </authorList>
    </citation>
    <scope>NUCLEOTIDE SEQUENCE [LARGE SCALE GENOMIC DNA]</scope>
    <source>
        <strain evidence="3">cv. KIB-2019</strain>
    </source>
</reference>
<feature type="region of interest" description="Disordered" evidence="1">
    <location>
        <begin position="37"/>
        <end position="71"/>
    </location>
</feature>
<comment type="caution">
    <text evidence="2">The sequence shown here is derived from an EMBL/GenBank/DDBJ whole genome shotgun (WGS) entry which is preliminary data.</text>
</comment>
<dbReference type="OrthoDB" id="1708398at2759"/>
<evidence type="ECO:0000313" key="3">
    <source>
        <dbReference type="Proteomes" id="UP001152561"/>
    </source>
</evidence>
<keyword evidence="3" id="KW-1185">Reference proteome</keyword>
<sequence length="111" mass="12932">MEQAKQELEILETQYPNKFEYLKLELRSFISLLESHYSDPVPSSSYVATQESSSNRKRKNGSFVSQEEPKKKLQKVVQDTVGCTKRSRIDVVMERAQACLRKIQRFKTSNK</sequence>
<proteinExistence type="predicted"/>
<feature type="compositionally biased region" description="Polar residues" evidence="1">
    <location>
        <begin position="41"/>
        <end position="53"/>
    </location>
</feature>
<dbReference type="Proteomes" id="UP001152561">
    <property type="component" value="Unassembled WGS sequence"/>
</dbReference>
<protein>
    <submittedName>
        <fullName evidence="2">Uncharacterized protein</fullName>
    </submittedName>
</protein>
<dbReference type="EMBL" id="JAJAGQ010000011">
    <property type="protein sequence ID" value="KAJ8549811.1"/>
    <property type="molecule type" value="Genomic_DNA"/>
</dbReference>
<evidence type="ECO:0000313" key="2">
    <source>
        <dbReference type="EMBL" id="KAJ8549811.1"/>
    </source>
</evidence>